<name>A0A9Q9SUZ7_MOOP1</name>
<reference evidence="2" key="2">
    <citation type="submission" date="2022-10" db="EMBL/GenBank/DDBJ databases">
        <authorList>
            <person name="Ngo T.-E."/>
        </authorList>
    </citation>
    <scope>NUCLEOTIDE SEQUENCE</scope>
    <source>
        <strain evidence="2">JHB</strain>
    </source>
</reference>
<evidence type="ECO:0000313" key="2">
    <source>
        <dbReference type="EMBL" id="WAN70154.1"/>
    </source>
</evidence>
<protein>
    <submittedName>
        <fullName evidence="2">Uncharacterized protein</fullName>
    </submittedName>
</protein>
<dbReference type="EMBL" id="CP017708">
    <property type="protein sequence ID" value="WAN70154.1"/>
    <property type="molecule type" value="Genomic_DNA"/>
</dbReference>
<organism evidence="2">
    <name type="scientific">Moorena producens (strain JHB)</name>
    <dbReference type="NCBI Taxonomy" id="1454205"/>
    <lineage>
        <taxon>Bacteria</taxon>
        <taxon>Bacillati</taxon>
        <taxon>Cyanobacteriota</taxon>
        <taxon>Cyanophyceae</taxon>
        <taxon>Coleofasciculales</taxon>
        <taxon>Coleofasciculaceae</taxon>
        <taxon>Moorena</taxon>
    </lineage>
</organism>
<accession>A0A9Q9SUZ7</accession>
<evidence type="ECO:0000256" key="1">
    <source>
        <dbReference type="SAM" id="MobiDB-lite"/>
    </source>
</evidence>
<reference evidence="2" key="1">
    <citation type="journal article" date="2017" name="Proc. Natl. Acad. Sci. U.S.A.">
        <title>Comparative genomics uncovers the prolific and distinctive metabolic potential of the cyanobacterial genus Moorea.</title>
        <authorList>
            <person name="Leao T."/>
            <person name="Castelao G."/>
            <person name="Korobeynikov A."/>
            <person name="Monroe E.A."/>
            <person name="Podell S."/>
            <person name="Glukhov E."/>
            <person name="Allen E.E."/>
            <person name="Gerwick W.H."/>
            <person name="Gerwick L."/>
        </authorList>
    </citation>
    <scope>NUCLEOTIDE SEQUENCE</scope>
    <source>
        <strain evidence="2">JHB</strain>
    </source>
</reference>
<dbReference type="AlphaFoldDB" id="A0A9Q9SUZ7"/>
<sequence>MLKPSPPAPDSRLPTPDSRLPTPDSRLPSTKVNHPIKNCDLWALYLNLSR</sequence>
<feature type="region of interest" description="Disordered" evidence="1">
    <location>
        <begin position="1"/>
        <end position="33"/>
    </location>
</feature>
<gene>
    <name evidence="2" type="ORF">BJP36_39570</name>
</gene>
<dbReference type="Proteomes" id="UP000176944">
    <property type="component" value="Chromosome"/>
</dbReference>
<proteinExistence type="predicted"/>